<feature type="transmembrane region" description="Helical" evidence="2">
    <location>
        <begin position="722"/>
        <end position="741"/>
    </location>
</feature>
<dbReference type="AlphaFoldDB" id="A0AAV7XFN6"/>
<protein>
    <submittedName>
        <fullName evidence="3">Uncharacterized protein</fullName>
    </submittedName>
</protein>
<gene>
    <name evidence="3" type="ORF">ONE63_001359</name>
</gene>
<evidence type="ECO:0000256" key="1">
    <source>
        <dbReference type="SAM" id="Coils"/>
    </source>
</evidence>
<keyword evidence="2" id="KW-0812">Transmembrane</keyword>
<comment type="caution">
    <text evidence="3">The sequence shown here is derived from an EMBL/GenBank/DDBJ whole genome shotgun (WGS) entry which is preliminary data.</text>
</comment>
<evidence type="ECO:0000256" key="2">
    <source>
        <dbReference type="SAM" id="Phobius"/>
    </source>
</evidence>
<feature type="coiled-coil region" evidence="1">
    <location>
        <begin position="237"/>
        <end position="296"/>
    </location>
</feature>
<dbReference type="EMBL" id="JAPTSV010000010">
    <property type="protein sequence ID" value="KAJ1523507.1"/>
    <property type="molecule type" value="Genomic_DNA"/>
</dbReference>
<sequence>MEEMGRLFDTCNKSRRGDVSVSTLIEAVKKEIRLPDKHGNGPGAGEELLMEVRHILDPLGSDIAVDKATWIAAWRTQAESPKHKRTRNMAGGDIFSPTDIFTDDQCEGILDVSKHSYCFSPGSRSSSVESEPEEVTSLKQENQQLQNCIRTLKERWQVQEDALIQDQTEKLEQEKTFKEEISRLTRIIKVLHESENDLKCTLEICEREKLELCQTVTQLSELDRQQKLKITVQQDEIASFNSEIEELNVVKQRYEQERADLQAELEQQASAHREQIKEYQDAIGMLTAEKNEMNLKISLSLLNRRDVSARLDETQFSSLQSEIAEVEEDGNSADLISENVNGTSVKKNQLPIPQHVLVSSTPSAFQQAKLCNSLRDEMQAAGSFLDSTPELDCSFDVVQVSPVHLSSGLNLDTRQVISQKCNFNDDDRYCRIADKQGETAHKNSFESFGFPQTLSIGHEFEPRNKTTHEKETQTEIVHQEITQVLVPTKDVAAQTDCQASHPIQVLKEQRNEYTQTAIHKRESETQTEFLNQELKQDCVLRQDVDVQTNVDYFEVRRELRNESTQTKVHRCEKETQTEDSSQEARQDFILRQNVGVQTDVPVKTQKTKYTQTRMHKRSSKGESELKTFLDRYKVNKSITTALHNGRETNSDNEELSSLGNVSQPAKLVDEGCRQNDSPPKSSISILDSEKECVHSTVKEDRKDTYLKSAAFLARCGRVAVCLSFIFFLVMASTILFTAAILEEAAASGVLYPPYHGSVPSWIKWIVRPFVRVNRKRYVPM</sequence>
<proteinExistence type="predicted"/>
<keyword evidence="2" id="KW-0472">Membrane</keyword>
<reference evidence="3" key="1">
    <citation type="submission" date="2022-12" db="EMBL/GenBank/DDBJ databases">
        <title>Chromosome-level genome assembly of the bean flower thrips Megalurothrips usitatus.</title>
        <authorList>
            <person name="Ma L."/>
            <person name="Liu Q."/>
            <person name="Li H."/>
            <person name="Cai W."/>
        </authorList>
    </citation>
    <scope>NUCLEOTIDE SEQUENCE</scope>
    <source>
        <strain evidence="3">Cailab_2022a</strain>
    </source>
</reference>
<evidence type="ECO:0000313" key="3">
    <source>
        <dbReference type="EMBL" id="KAJ1523507.1"/>
    </source>
</evidence>
<keyword evidence="2" id="KW-1133">Transmembrane helix</keyword>
<dbReference type="Proteomes" id="UP001075354">
    <property type="component" value="Chromosome 10"/>
</dbReference>
<name>A0AAV7XFN6_9NEOP</name>
<keyword evidence="1" id="KW-0175">Coiled coil</keyword>
<keyword evidence="4" id="KW-1185">Reference proteome</keyword>
<evidence type="ECO:0000313" key="4">
    <source>
        <dbReference type="Proteomes" id="UP001075354"/>
    </source>
</evidence>
<accession>A0AAV7XFN6</accession>
<organism evidence="3 4">
    <name type="scientific">Megalurothrips usitatus</name>
    <name type="common">bean blossom thrips</name>
    <dbReference type="NCBI Taxonomy" id="439358"/>
    <lineage>
        <taxon>Eukaryota</taxon>
        <taxon>Metazoa</taxon>
        <taxon>Ecdysozoa</taxon>
        <taxon>Arthropoda</taxon>
        <taxon>Hexapoda</taxon>
        <taxon>Insecta</taxon>
        <taxon>Pterygota</taxon>
        <taxon>Neoptera</taxon>
        <taxon>Paraneoptera</taxon>
        <taxon>Thysanoptera</taxon>
        <taxon>Terebrantia</taxon>
        <taxon>Thripoidea</taxon>
        <taxon>Thripidae</taxon>
        <taxon>Megalurothrips</taxon>
    </lineage>
</organism>